<dbReference type="RefSeq" id="WP_090618997.1">
    <property type="nucleotide sequence ID" value="NZ_FOFJ01000002.1"/>
</dbReference>
<evidence type="ECO:0000259" key="2">
    <source>
        <dbReference type="Pfam" id="PF11329"/>
    </source>
</evidence>
<evidence type="ECO:0000313" key="4">
    <source>
        <dbReference type="Proteomes" id="UP000199267"/>
    </source>
</evidence>
<dbReference type="Proteomes" id="UP000199267">
    <property type="component" value="Unassembled WGS sequence"/>
</dbReference>
<feature type="region of interest" description="Disordered" evidence="1">
    <location>
        <begin position="40"/>
        <end position="61"/>
    </location>
</feature>
<protein>
    <recommendedName>
        <fullName evidence="2">DUF3131 domain-containing protein</fullName>
    </recommendedName>
</protein>
<organism evidence="3 4">
    <name type="scientific">Azotobacter beijerinckii</name>
    <dbReference type="NCBI Taxonomy" id="170623"/>
    <lineage>
        <taxon>Bacteria</taxon>
        <taxon>Pseudomonadati</taxon>
        <taxon>Pseudomonadota</taxon>
        <taxon>Gammaproteobacteria</taxon>
        <taxon>Pseudomonadales</taxon>
        <taxon>Pseudomonadaceae</taxon>
        <taxon>Azotobacter</taxon>
    </lineage>
</organism>
<gene>
    <name evidence="3" type="ORF">SAMN04244573_00294</name>
</gene>
<dbReference type="EMBL" id="FOFJ01000002">
    <property type="protein sequence ID" value="SEP69089.1"/>
    <property type="molecule type" value="Genomic_DNA"/>
</dbReference>
<sequence>MSFRDDLLKARSRIAFIVALSLAFPLVLYLDAAPGKIGDPTAPSASNPLSPQPSPPTDYTDQLTNQERRLAISTAIPLRKDQIEWAKIAWRYFENNIDPASGLANATNDYKSTTMWDTGSFLLAVISAQKIGLIDKKTFDRIIEKALSSLAKLPLFDGKLPNKAYNTKTLSMVDYNNHATDKGLGWSALDIARLFIPLTLLKRKYPKHTEAVDRVISGWRIESMLKDGRLYGAVLGEDGKIVITQEGRIGYEEYAAKALIAAGYDAFQAWRTDDYIEFQTVEAIRVPSDSRTVSTHGAQVYTTSEPYILDGLEFGFDTRSRAFSEQIYFAQEERYNNTGIMTAVSEGHVNRKPSFVYSTISGNGNAWAVLTDKGERRDELRFLSTKTVFAYDAIYGTTYTKKMLDFTFALNTPKGGWLEGYYELTKDVNDVETANTNAIILESVAFRSLGPLLHPEP</sequence>
<name>A0A1H8ZXC9_9GAMM</name>
<evidence type="ECO:0000256" key="1">
    <source>
        <dbReference type="SAM" id="MobiDB-lite"/>
    </source>
</evidence>
<reference evidence="3 4" key="1">
    <citation type="submission" date="2016-10" db="EMBL/GenBank/DDBJ databases">
        <authorList>
            <person name="de Groot N.N."/>
        </authorList>
    </citation>
    <scope>NUCLEOTIDE SEQUENCE [LARGE SCALE GENOMIC DNA]</scope>
    <source>
        <strain evidence="3 4">DSM 378</strain>
    </source>
</reference>
<dbReference type="AlphaFoldDB" id="A0A1H8ZXC9"/>
<dbReference type="Pfam" id="PF11329">
    <property type="entry name" value="DUF3131"/>
    <property type="match status" value="1"/>
</dbReference>
<feature type="domain" description="DUF3131" evidence="2">
    <location>
        <begin position="84"/>
        <end position="449"/>
    </location>
</feature>
<evidence type="ECO:0000313" key="3">
    <source>
        <dbReference type="EMBL" id="SEP69089.1"/>
    </source>
</evidence>
<dbReference type="InterPro" id="IPR021478">
    <property type="entry name" value="DUF3131"/>
</dbReference>
<proteinExistence type="predicted"/>
<dbReference type="Gene3D" id="1.50.10.140">
    <property type="match status" value="1"/>
</dbReference>
<accession>A0A1H8ZXC9</accession>